<keyword evidence="9" id="KW-0378">Hydrolase</keyword>
<dbReference type="InterPro" id="IPR025724">
    <property type="entry name" value="GAG-pre-integrase_dom"/>
</dbReference>
<feature type="domain" description="CCHC-type" evidence="20">
    <location>
        <begin position="212"/>
        <end position="226"/>
    </location>
</feature>
<keyword evidence="15" id="KW-0917">Virion maturation</keyword>
<dbReference type="PANTHER" id="PTHR42648">
    <property type="entry name" value="TRANSPOSASE, PUTATIVE-RELATED"/>
    <property type="match status" value="1"/>
</dbReference>
<dbReference type="GO" id="GO:0004519">
    <property type="term" value="F:endonuclease activity"/>
    <property type="evidence" value="ECO:0007669"/>
    <property type="project" value="UniProtKB-KW"/>
</dbReference>
<dbReference type="PANTHER" id="PTHR42648:SF11">
    <property type="entry name" value="TRANSPOSON TY4-P GAG-POL POLYPROTEIN"/>
    <property type="match status" value="1"/>
</dbReference>
<comment type="function">
    <text evidence="1">The aspartyl protease (PR) mediates the proteolytic cleavages of the Gag and Gag-Pol polyproteins after assembly of the VLP.</text>
</comment>
<dbReference type="Gene3D" id="3.30.420.10">
    <property type="entry name" value="Ribonuclease H-like superfamily/Ribonuclease H"/>
    <property type="match status" value="1"/>
</dbReference>
<dbReference type="InterPro" id="IPR013103">
    <property type="entry name" value="RVT_2"/>
</dbReference>
<evidence type="ECO:0000259" key="20">
    <source>
        <dbReference type="PROSITE" id="PS50158"/>
    </source>
</evidence>
<evidence type="ECO:0000256" key="12">
    <source>
        <dbReference type="ARBA" id="ARBA00022908"/>
    </source>
</evidence>
<dbReference type="InterPro" id="IPR036875">
    <property type="entry name" value="Znf_CCHC_sf"/>
</dbReference>
<name>A0A7M6DPI8_9CNID</name>
<dbReference type="GO" id="GO:0006508">
    <property type="term" value="P:proteolysis"/>
    <property type="evidence" value="ECO:0007669"/>
    <property type="project" value="UniProtKB-KW"/>
</dbReference>
<keyword evidence="18" id="KW-0863">Zinc-finger</keyword>
<evidence type="ECO:0000256" key="6">
    <source>
        <dbReference type="ARBA" id="ARBA00022741"/>
    </source>
</evidence>
<dbReference type="Pfam" id="PF07727">
    <property type="entry name" value="RVT_2"/>
    <property type="match status" value="1"/>
</dbReference>
<reference evidence="22" key="1">
    <citation type="submission" date="2021-01" db="UniProtKB">
        <authorList>
            <consortium name="EnsemblMetazoa"/>
        </authorList>
    </citation>
    <scope>IDENTIFICATION</scope>
</reference>
<evidence type="ECO:0000256" key="11">
    <source>
        <dbReference type="ARBA" id="ARBA00022842"/>
    </source>
</evidence>
<keyword evidence="3" id="KW-0645">Protease</keyword>
<evidence type="ECO:0000256" key="16">
    <source>
        <dbReference type="ARBA" id="ARBA00023172"/>
    </source>
</evidence>
<dbReference type="GO" id="GO:0015074">
    <property type="term" value="P:DNA integration"/>
    <property type="evidence" value="ECO:0007669"/>
    <property type="project" value="UniProtKB-KW"/>
</dbReference>
<keyword evidence="12" id="KW-0229">DNA integration</keyword>
<evidence type="ECO:0000259" key="21">
    <source>
        <dbReference type="PROSITE" id="PS50994"/>
    </source>
</evidence>
<organism evidence="22 23">
    <name type="scientific">Clytia hemisphaerica</name>
    <dbReference type="NCBI Taxonomy" id="252671"/>
    <lineage>
        <taxon>Eukaryota</taxon>
        <taxon>Metazoa</taxon>
        <taxon>Cnidaria</taxon>
        <taxon>Hydrozoa</taxon>
        <taxon>Hydroidolina</taxon>
        <taxon>Leptothecata</taxon>
        <taxon>Obeliida</taxon>
        <taxon>Clytiidae</taxon>
        <taxon>Clytia</taxon>
    </lineage>
</organism>
<keyword evidence="10" id="KW-0067">ATP-binding</keyword>
<dbReference type="InterPro" id="IPR036397">
    <property type="entry name" value="RNaseH_sf"/>
</dbReference>
<dbReference type="CDD" id="cd09272">
    <property type="entry name" value="RNase_HI_RT_Ty1"/>
    <property type="match status" value="1"/>
</dbReference>
<sequence length="1295" mass="148449">MASEDFSFKVEKLTAENYHSWKFNMKMYLIGKDLWDIVNGTETLNEDATEADKRKFKKRENQALAVICLGIATNLQIYVRSAATATAAWENLEKHFQQKTLSKKIYYRRKLYSARMEKGQDMTEHINQIKTLGEHLEAIDDAIAEKDLVILLISSLPDDYNYLITALETIADDNLTWDYVRDRLIHESEKKSEKSPTSPEALISKLDKKTLKCHYCKKTGHFARECYKKKNDLKRKEGQAKLAKDEAVSDVQANSELALKSSNRIEDENWWIDSGATQHMTPQKESIENYVAFKEPITVRLADESILYSYGKGDVHLTVKDTTEKVKIVLKDVLFVPKIQNKLFSLPAVTEKGYIVDFQGDSCGISIEGKRYSVGKKHGKLYKLNTINSDQTCYIGNAMDEIDLWHQRYGHLGYDNLKLLNKKEMVNGLNFELKETVNRNCEGCAMGKQHRQPFPKKSTNTTKGLLELIHSDVCGPMDVPSVGGSRYFVTFIDDYSRYTTVYMMKHKSEVLAKFTEFVNLVENRTGLKVKRLNVENQAIQRLRSDNGGEYTSTEFTSFCTDRGISREPTIPYSPQQNGVAERMNRTLLETARSMLHHAQKPIKFWAEAISTACYVRNRSPTAFLKETTPYEIWHRKKKPDVSNLKVFGCKSYVHVPDTKRKGKFDKKSISCIFVGYPSNENGFKFYDPQTRKMFRSRDVTFVEKDFDIEKFDGTNSNFEFFPESTEPDEPEDNPENRPNARPVRTRRPPERLNVLTGEWWNLIDAASIAIVDEEEPTTIEEALSSPNAELWKDAIQNEYDSLIENETWKLVEMPPDKNLVGSKWVFKHKRGADGKIQRCKARLVAQGYSQKSGIDYNDVFAPVAKYNSIRSVLAITNELDLELHQMDVKTAFLNGDLEEDIFMKQPEGFINRDNPNMACKLQKSIYGLKQSARCWNEKMDEFLKESGFTRNDADPCIYHKQITKGDKSFTLIVAVYVDDLLIACNNIQILREQKQKLGERFEMEDKSEVHFILGMQVKRDRKNRRLTIDQNAFLSSVLNRFNMNECKPVATPLEPSMKFEKLADDEEIVKLKDYQSAIGCLTYASIGTRPDISAAVGVLSQHMSKPGKQHWIGVKRVLRYLKGTLDYGLIYEGSESGDILLHGFADADWAGDIDTRKSTSGYVFKVGNSTVSWKSKRQSIVALSKTEAEYVALSQATQEVIWLRTLFKGMDFEQTDPTKMFEDNQGAIELAKNQPNHSRTKHIDIKFHHVRDAVAKKVIDLEYCPTDEMIADLLTKGLPRPQFEKLREGLNVKKV</sequence>
<dbReference type="InterPro" id="IPR039537">
    <property type="entry name" value="Retrotran_Ty1/copia-like"/>
</dbReference>
<keyword evidence="2" id="KW-1188">Viral release from host cell</keyword>
<keyword evidence="14" id="KW-0239">DNA-directed DNA polymerase</keyword>
<keyword evidence="8" id="KW-0255">Endonuclease</keyword>
<evidence type="ECO:0000256" key="8">
    <source>
        <dbReference type="ARBA" id="ARBA00022759"/>
    </source>
</evidence>
<keyword evidence="17" id="KW-0511">Multifunctional enzyme</keyword>
<dbReference type="InterPro" id="IPR043502">
    <property type="entry name" value="DNA/RNA_pol_sf"/>
</dbReference>
<evidence type="ECO:0000256" key="13">
    <source>
        <dbReference type="ARBA" id="ARBA00022918"/>
    </source>
</evidence>
<feature type="domain" description="Integrase catalytic" evidence="21">
    <location>
        <begin position="451"/>
        <end position="637"/>
    </location>
</feature>
<dbReference type="GO" id="GO:0006310">
    <property type="term" value="P:DNA recombination"/>
    <property type="evidence" value="ECO:0007669"/>
    <property type="project" value="UniProtKB-KW"/>
</dbReference>
<evidence type="ECO:0000256" key="5">
    <source>
        <dbReference type="ARBA" id="ARBA00022723"/>
    </source>
</evidence>
<dbReference type="Pfam" id="PF13976">
    <property type="entry name" value="gag_pre-integrs"/>
    <property type="match status" value="1"/>
</dbReference>
<evidence type="ECO:0000256" key="3">
    <source>
        <dbReference type="ARBA" id="ARBA00022670"/>
    </source>
</evidence>
<keyword evidence="11" id="KW-0460">Magnesium</keyword>
<keyword evidence="7" id="KW-0064">Aspartyl protease</keyword>
<proteinExistence type="predicted"/>
<evidence type="ECO:0000256" key="18">
    <source>
        <dbReference type="PROSITE-ProRule" id="PRU00047"/>
    </source>
</evidence>
<dbReference type="GO" id="GO:0005524">
    <property type="term" value="F:ATP binding"/>
    <property type="evidence" value="ECO:0007669"/>
    <property type="project" value="UniProtKB-KW"/>
</dbReference>
<dbReference type="SUPFAM" id="SSF53098">
    <property type="entry name" value="Ribonuclease H-like"/>
    <property type="match status" value="1"/>
</dbReference>
<dbReference type="InterPro" id="IPR001584">
    <property type="entry name" value="Integrase_cat-core"/>
</dbReference>
<dbReference type="Pfam" id="PF14223">
    <property type="entry name" value="Retrotran_gag_2"/>
    <property type="match status" value="1"/>
</dbReference>
<keyword evidence="6" id="KW-0547">Nucleotide-binding</keyword>
<keyword evidence="16" id="KW-0233">DNA recombination</keyword>
<dbReference type="GO" id="GO:0004190">
    <property type="term" value="F:aspartic-type endopeptidase activity"/>
    <property type="evidence" value="ECO:0007669"/>
    <property type="project" value="UniProtKB-KW"/>
</dbReference>
<dbReference type="OrthoDB" id="775972at2759"/>
<dbReference type="EnsemblMetazoa" id="CLYHEMT020373.1">
    <property type="protein sequence ID" value="CLYHEMP020373.1"/>
    <property type="gene ID" value="CLYHEMG020373"/>
</dbReference>
<dbReference type="Proteomes" id="UP000594262">
    <property type="component" value="Unplaced"/>
</dbReference>
<protein>
    <recommendedName>
        <fullName evidence="24">Polyprotein</fullName>
    </recommendedName>
</protein>
<evidence type="ECO:0000256" key="19">
    <source>
        <dbReference type="SAM" id="MobiDB-lite"/>
    </source>
</evidence>
<keyword evidence="18" id="KW-0862">Zinc</keyword>
<evidence type="ECO:0000256" key="9">
    <source>
        <dbReference type="ARBA" id="ARBA00022801"/>
    </source>
</evidence>
<evidence type="ECO:0000256" key="7">
    <source>
        <dbReference type="ARBA" id="ARBA00022750"/>
    </source>
</evidence>
<dbReference type="Pfam" id="PF25597">
    <property type="entry name" value="SH3_retrovirus"/>
    <property type="match status" value="1"/>
</dbReference>
<evidence type="ECO:0000313" key="22">
    <source>
        <dbReference type="EnsemblMetazoa" id="CLYHEMP020373.1"/>
    </source>
</evidence>
<evidence type="ECO:0008006" key="24">
    <source>
        <dbReference type="Google" id="ProtNLM"/>
    </source>
</evidence>
<evidence type="ECO:0000256" key="2">
    <source>
        <dbReference type="ARBA" id="ARBA00022612"/>
    </source>
</evidence>
<evidence type="ECO:0000313" key="23">
    <source>
        <dbReference type="Proteomes" id="UP000594262"/>
    </source>
</evidence>
<keyword evidence="5" id="KW-0479">Metal-binding</keyword>
<feature type="region of interest" description="Disordered" evidence="19">
    <location>
        <begin position="714"/>
        <end position="748"/>
    </location>
</feature>
<dbReference type="InterPro" id="IPR001878">
    <property type="entry name" value="Znf_CCHC"/>
</dbReference>
<evidence type="ECO:0000256" key="1">
    <source>
        <dbReference type="ARBA" id="ARBA00002180"/>
    </source>
</evidence>
<evidence type="ECO:0000256" key="10">
    <source>
        <dbReference type="ARBA" id="ARBA00022840"/>
    </source>
</evidence>
<dbReference type="InterPro" id="IPR012337">
    <property type="entry name" value="RNaseH-like_sf"/>
</dbReference>
<dbReference type="SUPFAM" id="SSF56672">
    <property type="entry name" value="DNA/RNA polymerases"/>
    <property type="match status" value="1"/>
</dbReference>
<dbReference type="GO" id="GO:0003676">
    <property type="term" value="F:nucleic acid binding"/>
    <property type="evidence" value="ECO:0007669"/>
    <property type="project" value="InterPro"/>
</dbReference>
<evidence type="ECO:0000256" key="17">
    <source>
        <dbReference type="ARBA" id="ARBA00023268"/>
    </source>
</evidence>
<dbReference type="SUPFAM" id="SSF57756">
    <property type="entry name" value="Retrovirus zinc finger-like domains"/>
    <property type="match status" value="1"/>
</dbReference>
<dbReference type="InterPro" id="IPR054722">
    <property type="entry name" value="PolX-like_BBD"/>
</dbReference>
<dbReference type="InterPro" id="IPR057670">
    <property type="entry name" value="SH3_retrovirus"/>
</dbReference>
<keyword evidence="23" id="KW-1185">Reference proteome</keyword>
<dbReference type="Pfam" id="PF22936">
    <property type="entry name" value="Pol_BBD"/>
    <property type="match status" value="1"/>
</dbReference>
<dbReference type="GO" id="GO:0003887">
    <property type="term" value="F:DNA-directed DNA polymerase activity"/>
    <property type="evidence" value="ECO:0007669"/>
    <property type="project" value="UniProtKB-KW"/>
</dbReference>
<dbReference type="GO" id="GO:0008270">
    <property type="term" value="F:zinc ion binding"/>
    <property type="evidence" value="ECO:0007669"/>
    <property type="project" value="UniProtKB-KW"/>
</dbReference>
<evidence type="ECO:0000256" key="15">
    <source>
        <dbReference type="ARBA" id="ARBA00023113"/>
    </source>
</evidence>
<evidence type="ECO:0000256" key="4">
    <source>
        <dbReference type="ARBA" id="ARBA00022722"/>
    </source>
</evidence>
<keyword evidence="13" id="KW-0695">RNA-directed DNA polymerase</keyword>
<accession>A0A7M6DPI8</accession>
<dbReference type="Pfam" id="PF00665">
    <property type="entry name" value="rve"/>
    <property type="match status" value="1"/>
</dbReference>
<keyword evidence="14" id="KW-0808">Transferase</keyword>
<keyword evidence="14" id="KW-0548">Nucleotidyltransferase</keyword>
<dbReference type="GO" id="GO:0003964">
    <property type="term" value="F:RNA-directed DNA polymerase activity"/>
    <property type="evidence" value="ECO:0007669"/>
    <property type="project" value="UniProtKB-KW"/>
</dbReference>
<dbReference type="PROSITE" id="PS50158">
    <property type="entry name" value="ZF_CCHC"/>
    <property type="match status" value="1"/>
</dbReference>
<evidence type="ECO:0000256" key="14">
    <source>
        <dbReference type="ARBA" id="ARBA00022932"/>
    </source>
</evidence>
<dbReference type="SMART" id="SM00343">
    <property type="entry name" value="ZnF_C2HC"/>
    <property type="match status" value="1"/>
</dbReference>
<keyword evidence="4" id="KW-0540">Nuclease</keyword>
<dbReference type="PROSITE" id="PS50994">
    <property type="entry name" value="INTEGRASE"/>
    <property type="match status" value="1"/>
</dbReference>
<dbReference type="Gene3D" id="4.10.60.10">
    <property type="entry name" value="Zinc finger, CCHC-type"/>
    <property type="match status" value="1"/>
</dbReference>